<name>A0ABW3H3Z4_9SPHN</name>
<evidence type="ECO:0000313" key="1">
    <source>
        <dbReference type="EMBL" id="MFD0946168.1"/>
    </source>
</evidence>
<organism evidence="1 2">
    <name type="scientific">Sphingomonas canadensis</name>
    <dbReference type="NCBI Taxonomy" id="1219257"/>
    <lineage>
        <taxon>Bacteria</taxon>
        <taxon>Pseudomonadati</taxon>
        <taxon>Pseudomonadota</taxon>
        <taxon>Alphaproteobacteria</taxon>
        <taxon>Sphingomonadales</taxon>
        <taxon>Sphingomonadaceae</taxon>
        <taxon>Sphingomonas</taxon>
    </lineage>
</organism>
<gene>
    <name evidence="1" type="ORF">ACFQ1E_07460</name>
</gene>
<feature type="non-terminal residue" evidence="1">
    <location>
        <position position="1"/>
    </location>
</feature>
<keyword evidence="2" id="KW-1185">Reference proteome</keyword>
<reference evidence="2" key="1">
    <citation type="journal article" date="2019" name="Int. J. Syst. Evol. Microbiol.">
        <title>The Global Catalogue of Microorganisms (GCM) 10K type strain sequencing project: providing services to taxonomists for standard genome sequencing and annotation.</title>
        <authorList>
            <consortium name="The Broad Institute Genomics Platform"/>
            <consortium name="The Broad Institute Genome Sequencing Center for Infectious Disease"/>
            <person name="Wu L."/>
            <person name="Ma J."/>
        </authorList>
    </citation>
    <scope>NUCLEOTIDE SEQUENCE [LARGE SCALE GENOMIC DNA]</scope>
    <source>
        <strain evidence="2">CCUG 62982</strain>
    </source>
</reference>
<dbReference type="EMBL" id="JBHTJG010000003">
    <property type="protein sequence ID" value="MFD0946168.1"/>
    <property type="molecule type" value="Genomic_DNA"/>
</dbReference>
<sequence length="36" mass="4240">RTIGKLKQLRRIATRYDRIPQNYLASLCLAALSFWC</sequence>
<evidence type="ECO:0000313" key="2">
    <source>
        <dbReference type="Proteomes" id="UP001596977"/>
    </source>
</evidence>
<accession>A0ABW3H3Z4</accession>
<comment type="caution">
    <text evidence="1">The sequence shown here is derived from an EMBL/GenBank/DDBJ whole genome shotgun (WGS) entry which is preliminary data.</text>
</comment>
<protein>
    <submittedName>
        <fullName evidence="1">IS5/IS1182 family transposase</fullName>
    </submittedName>
</protein>
<dbReference type="Proteomes" id="UP001596977">
    <property type="component" value="Unassembled WGS sequence"/>
</dbReference>
<proteinExistence type="predicted"/>